<keyword evidence="1" id="KW-0472">Membrane</keyword>
<sequence length="147" mass="17221">MALMGIMVLIFSYQLYDWIKKTGAFGVESHIQHLLFVISTICCIIFFYKFNNKYFHKNILSTKVYALAQTLDFYSNKACKLPKDLENGKFIYIDPNHQYVLVDNTSIEQQDVWGIIRYGVKNNEENDFINFDINPEKPKLSIQKCIS</sequence>
<organism evidence="2 3">
    <name type="scientific">Neisseria animalis</name>
    <dbReference type="NCBI Taxonomy" id="492"/>
    <lineage>
        <taxon>Bacteria</taxon>
        <taxon>Pseudomonadati</taxon>
        <taxon>Pseudomonadota</taxon>
        <taxon>Betaproteobacteria</taxon>
        <taxon>Neisseriales</taxon>
        <taxon>Neisseriaceae</taxon>
        <taxon>Neisseria</taxon>
    </lineage>
</organism>
<dbReference type="Proteomes" id="UP000325536">
    <property type="component" value="Chromosome"/>
</dbReference>
<gene>
    <name evidence="2" type="ORF">D0T90_05785</name>
</gene>
<feature type="transmembrane region" description="Helical" evidence="1">
    <location>
        <begin position="30"/>
        <end position="48"/>
    </location>
</feature>
<accession>A0A5P3MR63</accession>
<keyword evidence="3" id="KW-1185">Reference proteome</keyword>
<keyword evidence="1" id="KW-0812">Transmembrane</keyword>
<dbReference type="EMBL" id="CP031699">
    <property type="protein sequence ID" value="QEY24064.1"/>
    <property type="molecule type" value="Genomic_DNA"/>
</dbReference>
<evidence type="ECO:0000256" key="1">
    <source>
        <dbReference type="SAM" id="Phobius"/>
    </source>
</evidence>
<reference evidence="2 3" key="1">
    <citation type="submission" date="2018-08" db="EMBL/GenBank/DDBJ databases">
        <title>Neisseria animalis ATCC 49930 complete genome.</title>
        <authorList>
            <person name="Veseli I.A."/>
            <person name="Mascarenhas dos Santos A.C."/>
            <person name="Buttler R."/>
            <person name="Pombert J.-F."/>
        </authorList>
    </citation>
    <scope>NUCLEOTIDE SEQUENCE [LARGE SCALE GENOMIC DNA]</scope>
    <source>
        <strain evidence="2 3">ATCC 49930</strain>
    </source>
</reference>
<keyword evidence="1" id="KW-1133">Transmembrane helix</keyword>
<proteinExistence type="predicted"/>
<dbReference type="AlphaFoldDB" id="A0A5P3MR63"/>
<protein>
    <submittedName>
        <fullName evidence="2">Uncharacterized protein</fullName>
    </submittedName>
</protein>
<dbReference type="KEGG" id="naq:D0T90_05785"/>
<evidence type="ECO:0000313" key="2">
    <source>
        <dbReference type="EMBL" id="QEY24064.1"/>
    </source>
</evidence>
<name>A0A5P3MR63_NEIAN</name>
<evidence type="ECO:0000313" key="3">
    <source>
        <dbReference type="Proteomes" id="UP000325536"/>
    </source>
</evidence>